<accession>A0A553K5G7</accession>
<feature type="region of interest" description="Disordered" evidence="4">
    <location>
        <begin position="1"/>
        <end position="50"/>
    </location>
</feature>
<keyword evidence="6" id="KW-1185">Reference proteome</keyword>
<comment type="caution">
    <text evidence="5">The sequence shown here is derived from an EMBL/GenBank/DDBJ whole genome shotgun (WGS) entry which is preliminary data.</text>
</comment>
<proteinExistence type="inferred from homology"/>
<gene>
    <name evidence="5" type="ORF">FOJ82_03500</name>
</gene>
<evidence type="ECO:0000313" key="6">
    <source>
        <dbReference type="Proteomes" id="UP000317638"/>
    </source>
</evidence>
<dbReference type="Gene3D" id="3.30.70.860">
    <property type="match status" value="1"/>
</dbReference>
<dbReference type="SUPFAM" id="SSF89963">
    <property type="entry name" value="YajQ-like"/>
    <property type="match status" value="2"/>
</dbReference>
<reference evidence="5 6" key="1">
    <citation type="submission" date="2019-07" db="EMBL/GenBank/DDBJ databases">
        <authorList>
            <person name="Zhou L.-Y."/>
        </authorList>
    </citation>
    <scope>NUCLEOTIDE SEQUENCE [LARGE SCALE GENOMIC DNA]</scope>
    <source>
        <strain evidence="5 6">YIM 101269</strain>
    </source>
</reference>
<evidence type="ECO:0000256" key="2">
    <source>
        <dbReference type="ARBA" id="ARBA00093450"/>
    </source>
</evidence>
<dbReference type="PANTHER" id="PTHR30476:SF0">
    <property type="entry name" value="UPF0234 PROTEIN YAJQ"/>
    <property type="match status" value="1"/>
</dbReference>
<evidence type="ECO:0000256" key="4">
    <source>
        <dbReference type="SAM" id="MobiDB-lite"/>
    </source>
</evidence>
<dbReference type="InterPro" id="IPR036183">
    <property type="entry name" value="YajQ-like_sf"/>
</dbReference>
<dbReference type="Proteomes" id="UP000317638">
    <property type="component" value="Unassembled WGS sequence"/>
</dbReference>
<dbReference type="GO" id="GO:0005829">
    <property type="term" value="C:cytosol"/>
    <property type="evidence" value="ECO:0007669"/>
    <property type="project" value="TreeGrafter"/>
</dbReference>
<protein>
    <recommendedName>
        <fullName evidence="3">Nucleotide-binding protein FOJ82_03500</fullName>
    </recommendedName>
</protein>
<dbReference type="InterPro" id="IPR035571">
    <property type="entry name" value="UPF0234-like_C"/>
</dbReference>
<comment type="similarity">
    <text evidence="2 3">Belongs to the YajQ family.</text>
</comment>
<dbReference type="OrthoDB" id="9801447at2"/>
<dbReference type="InterPro" id="IPR035570">
    <property type="entry name" value="UPF0234_N"/>
</dbReference>
<dbReference type="CDD" id="cd11740">
    <property type="entry name" value="YajQ_like"/>
    <property type="match status" value="1"/>
</dbReference>
<dbReference type="PANTHER" id="PTHR30476">
    <property type="entry name" value="UPF0234 PROTEIN YAJQ"/>
    <property type="match status" value="1"/>
</dbReference>
<keyword evidence="1 3" id="KW-0547">Nucleotide-binding</keyword>
<dbReference type="FunFam" id="3.30.70.860:FF:000004">
    <property type="entry name" value="UPF0234 protein AWC22_11905"/>
    <property type="match status" value="1"/>
</dbReference>
<evidence type="ECO:0000256" key="1">
    <source>
        <dbReference type="ARBA" id="ARBA00022741"/>
    </source>
</evidence>
<sequence length="204" mass="22698">MQEPTEQVGPTAKSPSASSCGPLHARRWHNGRHTQAPAGGPMASESSFDVVSKVDRQEVDNALNQAAKEVRQRFDFKNTDASIKWSGEAIEMEAVSEDRVNAVLDVFQTKLARRGVNLKALDAGEPRQSGKVWKITAVTKEGIKTEDAKKVAKLIRDEGPKGVKTQVQGEELRVSSKSRDDLQTVQKMIRDQDYDFAVQFENYR</sequence>
<dbReference type="GO" id="GO:0000166">
    <property type="term" value="F:nucleotide binding"/>
    <property type="evidence" value="ECO:0007669"/>
    <property type="project" value="UniProtKB-UniRule"/>
</dbReference>
<name>A0A553K5G7_9ACTN</name>
<dbReference type="HAMAP" id="MF_00632">
    <property type="entry name" value="UPF0234"/>
    <property type="match status" value="1"/>
</dbReference>
<comment type="function">
    <text evidence="3">Nucleotide-binding protein.</text>
</comment>
<evidence type="ECO:0000313" key="5">
    <source>
        <dbReference type="EMBL" id="TRY19954.1"/>
    </source>
</evidence>
<dbReference type="EMBL" id="VKKG01000001">
    <property type="protein sequence ID" value="TRY19954.1"/>
    <property type="molecule type" value="Genomic_DNA"/>
</dbReference>
<dbReference type="AlphaFoldDB" id="A0A553K5G7"/>
<evidence type="ECO:0000256" key="3">
    <source>
        <dbReference type="HAMAP-Rule" id="MF_00632"/>
    </source>
</evidence>
<dbReference type="InterPro" id="IPR007551">
    <property type="entry name" value="YajQ/Smlt4090-like"/>
</dbReference>
<dbReference type="NCBIfam" id="NF003819">
    <property type="entry name" value="PRK05412.1"/>
    <property type="match status" value="1"/>
</dbReference>
<organism evidence="5 6">
    <name type="scientific">Tessaracoccus rhinocerotis</name>
    <dbReference type="NCBI Taxonomy" id="1689449"/>
    <lineage>
        <taxon>Bacteria</taxon>
        <taxon>Bacillati</taxon>
        <taxon>Actinomycetota</taxon>
        <taxon>Actinomycetes</taxon>
        <taxon>Propionibacteriales</taxon>
        <taxon>Propionibacteriaceae</taxon>
        <taxon>Tessaracoccus</taxon>
    </lineage>
</organism>
<dbReference type="Pfam" id="PF04461">
    <property type="entry name" value="YajQ"/>
    <property type="match status" value="1"/>
</dbReference>
<dbReference type="Gene3D" id="3.30.70.990">
    <property type="entry name" value="YajQ-like, domain 2"/>
    <property type="match status" value="1"/>
</dbReference>